<keyword evidence="3" id="KW-1185">Reference proteome</keyword>
<accession>A0A8T2SCN7</accession>
<dbReference type="OMA" id="QTDQNEG"/>
<dbReference type="GO" id="GO:0005634">
    <property type="term" value="C:nucleus"/>
    <property type="evidence" value="ECO:0007669"/>
    <property type="project" value="TreeGrafter"/>
</dbReference>
<feature type="compositionally biased region" description="Basic residues" evidence="1">
    <location>
        <begin position="353"/>
        <end position="366"/>
    </location>
</feature>
<feature type="compositionally biased region" description="Low complexity" evidence="1">
    <location>
        <begin position="122"/>
        <end position="135"/>
    </location>
</feature>
<dbReference type="OrthoDB" id="549068at2759"/>
<reference evidence="2" key="1">
    <citation type="submission" date="2021-08" db="EMBL/GenBank/DDBJ databases">
        <title>WGS assembly of Ceratopteris richardii.</title>
        <authorList>
            <person name="Marchant D.B."/>
            <person name="Chen G."/>
            <person name="Jenkins J."/>
            <person name="Shu S."/>
            <person name="Leebens-Mack J."/>
            <person name="Grimwood J."/>
            <person name="Schmutz J."/>
            <person name="Soltis P."/>
            <person name="Soltis D."/>
            <person name="Chen Z.-H."/>
        </authorList>
    </citation>
    <scope>NUCLEOTIDE SEQUENCE</scope>
    <source>
        <strain evidence="2">Whitten #5841</strain>
        <tissue evidence="2">Leaf</tissue>
    </source>
</reference>
<evidence type="ECO:0000256" key="1">
    <source>
        <dbReference type="SAM" id="MobiDB-lite"/>
    </source>
</evidence>
<dbReference type="EMBL" id="CM035426">
    <property type="protein sequence ID" value="KAH7315736.1"/>
    <property type="molecule type" value="Genomic_DNA"/>
</dbReference>
<gene>
    <name evidence="2" type="ORF">KP509_21G063000</name>
</gene>
<feature type="region of interest" description="Disordered" evidence="1">
    <location>
        <begin position="295"/>
        <end position="366"/>
    </location>
</feature>
<feature type="compositionally biased region" description="Basic and acidic residues" evidence="1">
    <location>
        <begin position="305"/>
        <end position="315"/>
    </location>
</feature>
<dbReference type="AlphaFoldDB" id="A0A8T2SCN7"/>
<comment type="caution">
    <text evidence="2">The sequence shown here is derived from an EMBL/GenBank/DDBJ whole genome shotgun (WGS) entry which is preliminary data.</text>
</comment>
<dbReference type="GO" id="GO:0051276">
    <property type="term" value="P:chromosome organization"/>
    <property type="evidence" value="ECO:0007669"/>
    <property type="project" value="TreeGrafter"/>
</dbReference>
<dbReference type="PANTHER" id="PTHR34810:SF1">
    <property type="entry name" value="DNA-BINDING PROTEIN BIN4"/>
    <property type="match status" value="1"/>
</dbReference>
<proteinExistence type="predicted"/>
<evidence type="ECO:0008006" key="4">
    <source>
        <dbReference type="Google" id="ProtNLM"/>
    </source>
</evidence>
<dbReference type="GO" id="GO:0042023">
    <property type="term" value="P:DNA endoreduplication"/>
    <property type="evidence" value="ECO:0007669"/>
    <property type="project" value="InterPro"/>
</dbReference>
<protein>
    <recommendedName>
        <fullName evidence="4">DNA-binding protein BIN4</fullName>
    </recommendedName>
</protein>
<dbReference type="GO" id="GO:0009330">
    <property type="term" value="C:DNA topoisomerase type II (double strand cut, ATP-hydrolyzing) complex"/>
    <property type="evidence" value="ECO:0007669"/>
    <property type="project" value="InterPro"/>
</dbReference>
<dbReference type="Proteomes" id="UP000825935">
    <property type="component" value="Chromosome 21"/>
</dbReference>
<feature type="compositionally biased region" description="Basic and acidic residues" evidence="1">
    <location>
        <begin position="80"/>
        <end position="90"/>
    </location>
</feature>
<evidence type="ECO:0000313" key="3">
    <source>
        <dbReference type="Proteomes" id="UP000825935"/>
    </source>
</evidence>
<feature type="region of interest" description="Disordered" evidence="1">
    <location>
        <begin position="39"/>
        <end position="135"/>
    </location>
</feature>
<dbReference type="PANTHER" id="PTHR34810">
    <property type="entry name" value="DNA-BINDING PROTEIN BIN4"/>
    <property type="match status" value="1"/>
</dbReference>
<dbReference type="InterPro" id="IPR033246">
    <property type="entry name" value="BIN4"/>
</dbReference>
<organism evidence="2 3">
    <name type="scientific">Ceratopteris richardii</name>
    <name type="common">Triangle waterfern</name>
    <dbReference type="NCBI Taxonomy" id="49495"/>
    <lineage>
        <taxon>Eukaryota</taxon>
        <taxon>Viridiplantae</taxon>
        <taxon>Streptophyta</taxon>
        <taxon>Embryophyta</taxon>
        <taxon>Tracheophyta</taxon>
        <taxon>Polypodiopsida</taxon>
        <taxon>Polypodiidae</taxon>
        <taxon>Polypodiales</taxon>
        <taxon>Pteridineae</taxon>
        <taxon>Pteridaceae</taxon>
        <taxon>Parkerioideae</taxon>
        <taxon>Ceratopteris</taxon>
    </lineage>
</organism>
<evidence type="ECO:0000313" key="2">
    <source>
        <dbReference type="EMBL" id="KAH7315736.1"/>
    </source>
</evidence>
<sequence length="366" mass="39845">MVPYFVQILCVQAMGNDSNFEREDSPDWLRTFQTPLQNFKTISSSSPSSSDDTGLRKPYRPTAHGDGGFNFDQDDDVKEEIDSKGSVEKRRKDRVSTVVNLDSDTGEDDDADGSRRLKPAKGKSTSSKTKQVKQATVVKQEGVDLKDEDSLKVEGATLPEEDAAGAQERRIKRVVSSLPLVFGDKTHKSKVLLECEGDALDVSGDVGAVGRISLSANHENDFLLDLKGVIYKATIVPSNTFLVVNVGQSEAKVEAIMNDFVQLQPCANIFETETMVEGTLEGFQFDSDDEREYLPAALGGGNANTHDENKDEKKQAKQKAKSNKPFKSVKGSIKKGGKSKSTKSSGKGAGSRKLTKKNTSQKRAGK</sequence>
<dbReference type="GO" id="GO:0003690">
    <property type="term" value="F:double-stranded DNA binding"/>
    <property type="evidence" value="ECO:0007669"/>
    <property type="project" value="InterPro"/>
</dbReference>
<feature type="compositionally biased region" description="Basic residues" evidence="1">
    <location>
        <begin position="332"/>
        <end position="341"/>
    </location>
</feature>
<name>A0A8T2SCN7_CERRI</name>